<dbReference type="Pfam" id="PF03441">
    <property type="entry name" value="FAD_binding_7"/>
    <property type="match status" value="1"/>
</dbReference>
<comment type="cofactor">
    <cofactor evidence="3">
        <name>FAD</name>
        <dbReference type="ChEBI" id="CHEBI:57692"/>
    </cofactor>
    <text evidence="3">Binds 1 FAD per subunit.</text>
</comment>
<keyword evidence="4" id="KW-0157">Chromophore</keyword>
<evidence type="ECO:0000313" key="6">
    <source>
        <dbReference type="EMBL" id="TBL72633.1"/>
    </source>
</evidence>
<sequence>MILFIHRKDLRVSDLPAFEYIHRLGSPSLHVIILDPALLGQNRHLEHSGIHFLRQVQRLRQQYRDCGRRLHVLYGEPLGVVKQLVSRHPGIAEIVCHGDCTPYALQRDRNLQDWAAETGRKFTSFADQALADLPDFQQWSGRSEPYKIFTPFYRKWREYVGLFHRPASSVHVGQLHTADLAADTAELLIPPFQLESYEPDTDPAPCLASFLEEKLSGYAQRRDRFASDETSGLSRYMNTGALSIRTIYEALLERELYEDWLRQLAWRDFYLYQASADPLFFRYEHTYDMSALSDRHFEVWCEGRTGIPIVDAAMTELNATGSMPNRLRMVTSMFLTKNLLCPFPLGEQYFRRKLSDYDRTLNRGGWLWSSSLGFDAAPYFRMMNPVIQSETHDPAGTYIRRWLPELAHLSDREIHRPQPHAIVDLKQSRTRAIEVYKRILQGAH</sequence>
<dbReference type="InterPro" id="IPR006050">
    <property type="entry name" value="DNA_photolyase_N"/>
</dbReference>
<feature type="domain" description="Photolyase/cryptochrome alpha/beta" evidence="5">
    <location>
        <begin position="1"/>
        <end position="130"/>
    </location>
</feature>
<evidence type="ECO:0000256" key="2">
    <source>
        <dbReference type="ARBA" id="ARBA00022827"/>
    </source>
</evidence>
<accession>A0A4Q9DHZ8</accession>
<dbReference type="PROSITE" id="PS51645">
    <property type="entry name" value="PHR_CRY_ALPHA_BETA"/>
    <property type="match status" value="1"/>
</dbReference>
<comment type="caution">
    <text evidence="6">The sequence shown here is derived from an EMBL/GenBank/DDBJ whole genome shotgun (WGS) entry which is preliminary data.</text>
</comment>
<dbReference type="PANTHER" id="PTHR11455">
    <property type="entry name" value="CRYPTOCHROME"/>
    <property type="match status" value="1"/>
</dbReference>
<dbReference type="Gene3D" id="1.25.40.80">
    <property type="match status" value="1"/>
</dbReference>
<keyword evidence="2 3" id="KW-0274">FAD</keyword>
<evidence type="ECO:0000256" key="3">
    <source>
        <dbReference type="PIRSR" id="PIRSR602081-1"/>
    </source>
</evidence>
<feature type="binding site" evidence="3">
    <location>
        <position position="260"/>
    </location>
    <ligand>
        <name>FAD</name>
        <dbReference type="ChEBI" id="CHEBI:57692"/>
    </ligand>
</feature>
<keyword evidence="6" id="KW-0456">Lyase</keyword>
<dbReference type="AlphaFoldDB" id="A0A4Q9DHZ8"/>
<dbReference type="Gene3D" id="3.40.50.620">
    <property type="entry name" value="HUPs"/>
    <property type="match status" value="1"/>
</dbReference>
<dbReference type="InterPro" id="IPR014729">
    <property type="entry name" value="Rossmann-like_a/b/a_fold"/>
</dbReference>
<evidence type="ECO:0000313" key="7">
    <source>
        <dbReference type="Proteomes" id="UP000293142"/>
    </source>
</evidence>
<dbReference type="InterPro" id="IPR005101">
    <property type="entry name" value="Cryptochr/Photolyase_FAD-bd"/>
</dbReference>
<feature type="binding site" evidence="3">
    <location>
        <begin position="263"/>
        <end position="270"/>
    </location>
    <ligand>
        <name>FAD</name>
        <dbReference type="ChEBI" id="CHEBI:57692"/>
    </ligand>
</feature>
<dbReference type="EMBL" id="SIRE01000023">
    <property type="protein sequence ID" value="TBL72633.1"/>
    <property type="molecule type" value="Genomic_DNA"/>
</dbReference>
<reference evidence="6 7" key="1">
    <citation type="submission" date="2019-02" db="EMBL/GenBank/DDBJ databases">
        <title>Paenibacillus sp. nov., isolated from surface-sterilized tissue of Thalictrum simplex L.</title>
        <authorList>
            <person name="Tuo L."/>
        </authorList>
    </citation>
    <scope>NUCLEOTIDE SEQUENCE [LARGE SCALE GENOMIC DNA]</scope>
    <source>
        <strain evidence="6 7">N2SHLJ1</strain>
    </source>
</reference>
<proteinExistence type="inferred from homology"/>
<dbReference type="InterPro" id="IPR002081">
    <property type="entry name" value="Cryptochrome/DNA_photolyase_1"/>
</dbReference>
<feature type="binding site" evidence="3">
    <location>
        <begin position="230"/>
        <end position="234"/>
    </location>
    <ligand>
        <name>FAD</name>
        <dbReference type="ChEBI" id="CHEBI:57692"/>
    </ligand>
</feature>
<dbReference type="GO" id="GO:0071949">
    <property type="term" value="F:FAD binding"/>
    <property type="evidence" value="ECO:0007669"/>
    <property type="project" value="TreeGrafter"/>
</dbReference>
<dbReference type="PANTHER" id="PTHR11455:SF9">
    <property type="entry name" value="CRYPTOCHROME CIRCADIAN CLOCK 5 ISOFORM X1"/>
    <property type="match status" value="1"/>
</dbReference>
<feature type="binding site" evidence="3">
    <location>
        <begin position="356"/>
        <end position="358"/>
    </location>
    <ligand>
        <name>FAD</name>
        <dbReference type="ChEBI" id="CHEBI:57692"/>
    </ligand>
</feature>
<organism evidence="6 7">
    <name type="scientific">Paenibacillus thalictri</name>
    <dbReference type="NCBI Taxonomy" id="2527873"/>
    <lineage>
        <taxon>Bacteria</taxon>
        <taxon>Bacillati</taxon>
        <taxon>Bacillota</taxon>
        <taxon>Bacilli</taxon>
        <taxon>Bacillales</taxon>
        <taxon>Paenibacillaceae</taxon>
        <taxon>Paenibacillus</taxon>
    </lineage>
</organism>
<dbReference type="Pfam" id="PF00875">
    <property type="entry name" value="DNA_photolyase"/>
    <property type="match status" value="1"/>
</dbReference>
<evidence type="ECO:0000256" key="1">
    <source>
        <dbReference type="ARBA" id="ARBA00022630"/>
    </source>
</evidence>
<keyword evidence="7" id="KW-1185">Reference proteome</keyword>
<feature type="binding site" evidence="3">
    <location>
        <position position="218"/>
    </location>
    <ligand>
        <name>FAD</name>
        <dbReference type="ChEBI" id="CHEBI:57692"/>
    </ligand>
</feature>
<dbReference type="GO" id="GO:0003677">
    <property type="term" value="F:DNA binding"/>
    <property type="evidence" value="ECO:0007669"/>
    <property type="project" value="TreeGrafter"/>
</dbReference>
<comment type="similarity">
    <text evidence="4">Belongs to the DNA photolyase family.</text>
</comment>
<protein>
    <submittedName>
        <fullName evidence="6">Deoxyribodipyrimidine photo-lyase</fullName>
    </submittedName>
</protein>
<dbReference type="PRINTS" id="PR00147">
    <property type="entry name" value="DNAPHOTLYASE"/>
</dbReference>
<dbReference type="Proteomes" id="UP000293142">
    <property type="component" value="Unassembled WGS sequence"/>
</dbReference>
<dbReference type="SUPFAM" id="SSF52425">
    <property type="entry name" value="Cryptochrome/photolyase, N-terminal domain"/>
    <property type="match status" value="1"/>
</dbReference>
<dbReference type="SUPFAM" id="SSF48173">
    <property type="entry name" value="Cryptochrome/photolyase FAD-binding domain"/>
    <property type="match status" value="1"/>
</dbReference>
<dbReference type="Gene3D" id="1.10.579.10">
    <property type="entry name" value="DNA Cyclobutane Dipyrimidine Photolyase, subunit A, domain 3"/>
    <property type="match status" value="1"/>
</dbReference>
<dbReference type="InterPro" id="IPR036134">
    <property type="entry name" value="Crypto/Photolyase_FAD-like_sf"/>
</dbReference>
<dbReference type="RefSeq" id="WP_131016821.1">
    <property type="nucleotide sequence ID" value="NZ_SIRE01000023.1"/>
</dbReference>
<keyword evidence="1 3" id="KW-0285">Flavoprotein</keyword>
<dbReference type="OrthoDB" id="9772484at2"/>
<dbReference type="InterPro" id="IPR036155">
    <property type="entry name" value="Crypto/Photolyase_N_sf"/>
</dbReference>
<evidence type="ECO:0000256" key="4">
    <source>
        <dbReference type="RuleBase" id="RU004182"/>
    </source>
</evidence>
<name>A0A4Q9DHZ8_9BACL</name>
<dbReference type="GO" id="GO:0003904">
    <property type="term" value="F:deoxyribodipyrimidine photo-lyase activity"/>
    <property type="evidence" value="ECO:0007669"/>
    <property type="project" value="TreeGrafter"/>
</dbReference>
<gene>
    <name evidence="6" type="ORF">EYB31_28165</name>
</gene>
<evidence type="ECO:0000259" key="5">
    <source>
        <dbReference type="PROSITE" id="PS51645"/>
    </source>
</evidence>